<keyword evidence="2" id="KW-0472">Membrane</keyword>
<sequence length="183" mass="19458">MSSSVPSTATATPSPSTTASPTQSQGAGTNLYLFTFLATLILLLAVSCTIISRAVLIRRRFRQRVDRAMAQGLILTPPEQGSHTLSFGTEPKLFDVWLADNKSPLSSWADITPISAQPVPAADEELLSRFGSVSSKAPSTIGSEAPPELLQVYVLVEMPHAPAASSEDLPEVALAHTHSLYQS</sequence>
<name>A0AAD7CZS8_MYCRO</name>
<evidence type="ECO:0000313" key="4">
    <source>
        <dbReference type="Proteomes" id="UP001221757"/>
    </source>
</evidence>
<organism evidence="3 4">
    <name type="scientific">Mycena rosella</name>
    <name type="common">Pink bonnet</name>
    <name type="synonym">Agaricus rosellus</name>
    <dbReference type="NCBI Taxonomy" id="1033263"/>
    <lineage>
        <taxon>Eukaryota</taxon>
        <taxon>Fungi</taxon>
        <taxon>Dikarya</taxon>
        <taxon>Basidiomycota</taxon>
        <taxon>Agaricomycotina</taxon>
        <taxon>Agaricomycetes</taxon>
        <taxon>Agaricomycetidae</taxon>
        <taxon>Agaricales</taxon>
        <taxon>Marasmiineae</taxon>
        <taxon>Mycenaceae</taxon>
        <taxon>Mycena</taxon>
    </lineage>
</organism>
<keyword evidence="2" id="KW-1133">Transmembrane helix</keyword>
<proteinExistence type="predicted"/>
<feature type="compositionally biased region" description="Low complexity" evidence="1">
    <location>
        <begin position="1"/>
        <end position="22"/>
    </location>
</feature>
<protein>
    <submittedName>
        <fullName evidence="3">Uncharacterized protein</fullName>
    </submittedName>
</protein>
<evidence type="ECO:0000256" key="1">
    <source>
        <dbReference type="SAM" id="MobiDB-lite"/>
    </source>
</evidence>
<keyword evidence="2" id="KW-0812">Transmembrane</keyword>
<dbReference type="AlphaFoldDB" id="A0AAD7CZS8"/>
<feature type="region of interest" description="Disordered" evidence="1">
    <location>
        <begin position="1"/>
        <end position="25"/>
    </location>
</feature>
<reference evidence="3" key="1">
    <citation type="submission" date="2023-03" db="EMBL/GenBank/DDBJ databases">
        <title>Massive genome expansion in bonnet fungi (Mycena s.s.) driven by repeated elements and novel gene families across ecological guilds.</title>
        <authorList>
            <consortium name="Lawrence Berkeley National Laboratory"/>
            <person name="Harder C.B."/>
            <person name="Miyauchi S."/>
            <person name="Viragh M."/>
            <person name="Kuo A."/>
            <person name="Thoen E."/>
            <person name="Andreopoulos B."/>
            <person name="Lu D."/>
            <person name="Skrede I."/>
            <person name="Drula E."/>
            <person name="Henrissat B."/>
            <person name="Morin E."/>
            <person name="Kohler A."/>
            <person name="Barry K."/>
            <person name="LaButti K."/>
            <person name="Morin E."/>
            <person name="Salamov A."/>
            <person name="Lipzen A."/>
            <person name="Mereny Z."/>
            <person name="Hegedus B."/>
            <person name="Baldrian P."/>
            <person name="Stursova M."/>
            <person name="Weitz H."/>
            <person name="Taylor A."/>
            <person name="Grigoriev I.V."/>
            <person name="Nagy L.G."/>
            <person name="Martin F."/>
            <person name="Kauserud H."/>
        </authorList>
    </citation>
    <scope>NUCLEOTIDE SEQUENCE</scope>
    <source>
        <strain evidence="3">CBHHK067</strain>
    </source>
</reference>
<dbReference type="Proteomes" id="UP001221757">
    <property type="component" value="Unassembled WGS sequence"/>
</dbReference>
<evidence type="ECO:0000256" key="2">
    <source>
        <dbReference type="SAM" id="Phobius"/>
    </source>
</evidence>
<dbReference type="EMBL" id="JARKIE010000183">
    <property type="protein sequence ID" value="KAJ7670272.1"/>
    <property type="molecule type" value="Genomic_DNA"/>
</dbReference>
<accession>A0AAD7CZS8</accession>
<keyword evidence="4" id="KW-1185">Reference proteome</keyword>
<comment type="caution">
    <text evidence="3">The sequence shown here is derived from an EMBL/GenBank/DDBJ whole genome shotgun (WGS) entry which is preliminary data.</text>
</comment>
<feature type="transmembrane region" description="Helical" evidence="2">
    <location>
        <begin position="31"/>
        <end position="56"/>
    </location>
</feature>
<gene>
    <name evidence="3" type="ORF">B0H17DRAFT_1086285</name>
</gene>
<evidence type="ECO:0000313" key="3">
    <source>
        <dbReference type="EMBL" id="KAJ7670272.1"/>
    </source>
</evidence>